<feature type="region of interest" description="Disordered" evidence="1">
    <location>
        <begin position="102"/>
        <end position="160"/>
    </location>
</feature>
<dbReference type="Pfam" id="PF08642">
    <property type="entry name" value="Rxt3"/>
    <property type="match status" value="1"/>
</dbReference>
<dbReference type="PANTHER" id="PTHR48125">
    <property type="entry name" value="LP07818P1"/>
    <property type="match status" value="1"/>
</dbReference>
<feature type="compositionally biased region" description="Low complexity" evidence="1">
    <location>
        <begin position="279"/>
        <end position="290"/>
    </location>
</feature>
<organism evidence="2 3">
    <name type="scientific">Phascolomyces articulosus</name>
    <dbReference type="NCBI Taxonomy" id="60185"/>
    <lineage>
        <taxon>Eukaryota</taxon>
        <taxon>Fungi</taxon>
        <taxon>Fungi incertae sedis</taxon>
        <taxon>Mucoromycota</taxon>
        <taxon>Mucoromycotina</taxon>
        <taxon>Mucoromycetes</taxon>
        <taxon>Mucorales</taxon>
        <taxon>Lichtheimiaceae</taxon>
        <taxon>Phascolomyces</taxon>
    </lineage>
</organism>
<feature type="compositionally biased region" description="Pro residues" evidence="1">
    <location>
        <begin position="619"/>
        <end position="630"/>
    </location>
</feature>
<evidence type="ECO:0000313" key="2">
    <source>
        <dbReference type="EMBL" id="KAI9251817.1"/>
    </source>
</evidence>
<feature type="compositionally biased region" description="Low complexity" evidence="1">
    <location>
        <begin position="209"/>
        <end position="232"/>
    </location>
</feature>
<comment type="caution">
    <text evidence="2">The sequence shown here is derived from an EMBL/GenBank/DDBJ whole genome shotgun (WGS) entry which is preliminary data.</text>
</comment>
<feature type="compositionally biased region" description="Polar residues" evidence="1">
    <location>
        <begin position="143"/>
        <end position="153"/>
    </location>
</feature>
<feature type="region of interest" description="Disordered" evidence="1">
    <location>
        <begin position="173"/>
        <end position="192"/>
    </location>
</feature>
<feature type="compositionally biased region" description="Low complexity" evidence="1">
    <location>
        <begin position="36"/>
        <end position="49"/>
    </location>
</feature>
<protein>
    <submittedName>
        <fullName evidence="2">Histone deacetylation protein Rxt3-domain-containing protein</fullName>
    </submittedName>
</protein>
<dbReference type="EMBL" id="JAIXMP010000029">
    <property type="protein sequence ID" value="KAI9251817.1"/>
    <property type="molecule type" value="Genomic_DNA"/>
</dbReference>
<name>A0AAD5PA18_9FUNG</name>
<feature type="region of interest" description="Disordered" evidence="1">
    <location>
        <begin position="481"/>
        <end position="500"/>
    </location>
</feature>
<feature type="region of interest" description="Disordered" evidence="1">
    <location>
        <begin position="1"/>
        <end position="71"/>
    </location>
</feature>
<reference evidence="2" key="2">
    <citation type="submission" date="2023-02" db="EMBL/GenBank/DDBJ databases">
        <authorList>
            <consortium name="DOE Joint Genome Institute"/>
            <person name="Mondo S.J."/>
            <person name="Chang Y."/>
            <person name="Wang Y."/>
            <person name="Ahrendt S."/>
            <person name="Andreopoulos W."/>
            <person name="Barry K."/>
            <person name="Beard J."/>
            <person name="Benny G.L."/>
            <person name="Blankenship S."/>
            <person name="Bonito G."/>
            <person name="Cuomo C."/>
            <person name="Desiro A."/>
            <person name="Gervers K.A."/>
            <person name="Hundley H."/>
            <person name="Kuo A."/>
            <person name="LaButti K."/>
            <person name="Lang B.F."/>
            <person name="Lipzen A."/>
            <person name="O'Donnell K."/>
            <person name="Pangilinan J."/>
            <person name="Reynolds N."/>
            <person name="Sandor L."/>
            <person name="Smith M.W."/>
            <person name="Tsang A."/>
            <person name="Grigoriev I.V."/>
            <person name="Stajich J.E."/>
            <person name="Spatafora J.W."/>
        </authorList>
    </citation>
    <scope>NUCLEOTIDE SEQUENCE</scope>
    <source>
        <strain evidence="2">RSA 2281</strain>
    </source>
</reference>
<feature type="compositionally biased region" description="Polar residues" evidence="1">
    <location>
        <begin position="1"/>
        <end position="18"/>
    </location>
</feature>
<feature type="compositionally biased region" description="Basic residues" evidence="1">
    <location>
        <begin position="642"/>
        <end position="655"/>
    </location>
</feature>
<feature type="compositionally biased region" description="Low complexity" evidence="1">
    <location>
        <begin position="111"/>
        <end position="122"/>
    </location>
</feature>
<feature type="region of interest" description="Disordered" evidence="1">
    <location>
        <begin position="321"/>
        <end position="371"/>
    </location>
</feature>
<dbReference type="Proteomes" id="UP001209540">
    <property type="component" value="Unassembled WGS sequence"/>
</dbReference>
<proteinExistence type="predicted"/>
<gene>
    <name evidence="2" type="ORF">BDA99DRAFT_563518</name>
</gene>
<feature type="compositionally biased region" description="Pro residues" evidence="1">
    <location>
        <begin position="128"/>
        <end position="139"/>
    </location>
</feature>
<sequence>MTDRATTATATSPIVDSKNGSHGDVRNMTSPDLVHKTNTMKNTSSSTIHGGHGGSLVTSDEIGSGSTRSSIPAFSRAKTLYSVPYDTPGMRMSVSAVLAGSGRDSTYYRGSTTSPKITSSTIHQHHPISPPPTLPPPRPSHYDPTTTTRNMDNNTKEHDKSLTNEQLVRALTSVPPAASSSTNDKNKSTSIKNDTKAIGNALAAVAATVAQRTTSTPTSPSTSSSSAAPTPSNITNGPTSTATAVGAAIGNLAAILQANGVGSPQQQQNHSHLPHHHQQQAATQQSSPGSMTEKRRPSALQLTQMIDQAIRFGVRNQVHPQESNTVTVQGHTYDSSPYKLKGKSKEEEKIAQDQEKKKPPQSPPQKVVRNDKVWEKLQGLPERRLGSYIYSPGMLLPINESQLNGLIQVVIPARYLTFENPQMKRKALWGTDIYTDDSDIVPMIVHSGKYDMPFVEPDIDPRDPFFLALGASDMIFQEDPYNKKKKPSTTMNGGSNHHTIPDHDVKVTLRVVPTLKRYTGTIRHCISSRTWNGNHDGSSYWVENVEKIQRGDAQPIGRHGMKANMNKYAYERYLTVGPPAPVKRRWQQLDQEEQALSLSSLTPFKRLKSKTKKKVKVVSPPPVSTPPPSTPSEQPASPATSSRRRVRRAAAKNKR</sequence>
<feature type="compositionally biased region" description="Basic and acidic residues" evidence="1">
    <location>
        <begin position="343"/>
        <end position="358"/>
    </location>
</feature>
<feature type="compositionally biased region" description="Low complexity" evidence="1">
    <location>
        <begin position="179"/>
        <end position="192"/>
    </location>
</feature>
<feature type="compositionally biased region" description="Polar residues" evidence="1">
    <location>
        <begin position="488"/>
        <end position="498"/>
    </location>
</feature>
<feature type="compositionally biased region" description="Polar residues" evidence="1">
    <location>
        <begin position="321"/>
        <end position="335"/>
    </location>
</feature>
<accession>A0AAD5PA18</accession>
<keyword evidence="3" id="KW-1185">Reference proteome</keyword>
<feature type="region of interest" description="Disordered" evidence="1">
    <location>
        <begin position="261"/>
        <end position="298"/>
    </location>
</feature>
<evidence type="ECO:0000313" key="3">
    <source>
        <dbReference type="Proteomes" id="UP001209540"/>
    </source>
</evidence>
<feature type="region of interest" description="Disordered" evidence="1">
    <location>
        <begin position="209"/>
        <end position="239"/>
    </location>
</feature>
<feature type="region of interest" description="Disordered" evidence="1">
    <location>
        <begin position="608"/>
        <end position="655"/>
    </location>
</feature>
<dbReference type="PANTHER" id="PTHR48125:SF12">
    <property type="entry name" value="AT HOOK TRANSCRIPTION FACTOR FAMILY-RELATED"/>
    <property type="match status" value="1"/>
</dbReference>
<dbReference type="InterPro" id="IPR013951">
    <property type="entry name" value="Rxt3"/>
</dbReference>
<reference evidence="2" key="1">
    <citation type="journal article" date="2022" name="IScience">
        <title>Evolution of zygomycete secretomes and the origins of terrestrial fungal ecologies.</title>
        <authorList>
            <person name="Chang Y."/>
            <person name="Wang Y."/>
            <person name="Mondo S."/>
            <person name="Ahrendt S."/>
            <person name="Andreopoulos W."/>
            <person name="Barry K."/>
            <person name="Beard J."/>
            <person name="Benny G.L."/>
            <person name="Blankenship S."/>
            <person name="Bonito G."/>
            <person name="Cuomo C."/>
            <person name="Desiro A."/>
            <person name="Gervers K.A."/>
            <person name="Hundley H."/>
            <person name="Kuo A."/>
            <person name="LaButti K."/>
            <person name="Lang B.F."/>
            <person name="Lipzen A."/>
            <person name="O'Donnell K."/>
            <person name="Pangilinan J."/>
            <person name="Reynolds N."/>
            <person name="Sandor L."/>
            <person name="Smith M.E."/>
            <person name="Tsang A."/>
            <person name="Grigoriev I.V."/>
            <person name="Stajich J.E."/>
            <person name="Spatafora J.W."/>
        </authorList>
    </citation>
    <scope>NUCLEOTIDE SEQUENCE</scope>
    <source>
        <strain evidence="2">RSA 2281</strain>
    </source>
</reference>
<evidence type="ECO:0000256" key="1">
    <source>
        <dbReference type="SAM" id="MobiDB-lite"/>
    </source>
</evidence>
<feature type="compositionally biased region" description="Low complexity" evidence="1">
    <location>
        <begin position="631"/>
        <end position="641"/>
    </location>
</feature>
<dbReference type="AlphaFoldDB" id="A0AAD5PA18"/>